<dbReference type="STRING" id="1127699.HMPREF9151_01447"/>
<proteinExistence type="predicted"/>
<sequence length="43" mass="4877">MIINGIRTCKILTILRAENKLEDFVGTLARLLPILDNTKTYNS</sequence>
<evidence type="ECO:0000313" key="1">
    <source>
        <dbReference type="EMBL" id="EKY00047.1"/>
    </source>
</evidence>
<dbReference type="Proteomes" id="UP000010433">
    <property type="component" value="Unassembled WGS sequence"/>
</dbReference>
<reference evidence="1 2" key="1">
    <citation type="submission" date="2012-05" db="EMBL/GenBank/DDBJ databases">
        <authorList>
            <person name="Weinstock G."/>
            <person name="Sodergren E."/>
            <person name="Lobos E.A."/>
            <person name="Fulton L."/>
            <person name="Fulton R."/>
            <person name="Courtney L."/>
            <person name="Fronick C."/>
            <person name="O'Laughlin M."/>
            <person name="Godfrey J."/>
            <person name="Wilson R.M."/>
            <person name="Miner T."/>
            <person name="Farmer C."/>
            <person name="Delehaunty K."/>
            <person name="Cordes M."/>
            <person name="Minx P."/>
            <person name="Tomlinson C."/>
            <person name="Chen J."/>
            <person name="Wollam A."/>
            <person name="Pepin K.H."/>
            <person name="Bhonagiri V."/>
            <person name="Zhang X."/>
            <person name="Suruliraj S."/>
            <person name="Warren W."/>
            <person name="Mitreva M."/>
            <person name="Mardis E.R."/>
            <person name="Wilson R.K."/>
        </authorList>
    </citation>
    <scope>NUCLEOTIDE SEQUENCE [LARGE SCALE GENOMIC DNA]</scope>
    <source>
        <strain evidence="1 2">F0055</strain>
    </source>
</reference>
<dbReference type="HOGENOM" id="CLU_3237836_0_0_10"/>
<dbReference type="EMBL" id="AMEP01000094">
    <property type="protein sequence ID" value="EKY00047.1"/>
    <property type="molecule type" value="Genomic_DNA"/>
</dbReference>
<name>L1NA22_9BACT</name>
<comment type="caution">
    <text evidence="1">The sequence shown here is derived from an EMBL/GenBank/DDBJ whole genome shotgun (WGS) entry which is preliminary data.</text>
</comment>
<protein>
    <submittedName>
        <fullName evidence="1">Uncharacterized protein</fullName>
    </submittedName>
</protein>
<accession>L1NA22</accession>
<gene>
    <name evidence="1" type="ORF">HMPREF9151_01447</name>
</gene>
<evidence type="ECO:0000313" key="2">
    <source>
        <dbReference type="Proteomes" id="UP000010433"/>
    </source>
</evidence>
<keyword evidence="2" id="KW-1185">Reference proteome</keyword>
<dbReference type="AlphaFoldDB" id="L1NA22"/>
<organism evidence="1 2">
    <name type="scientific">Hoylesella saccharolytica F0055</name>
    <dbReference type="NCBI Taxonomy" id="1127699"/>
    <lineage>
        <taxon>Bacteria</taxon>
        <taxon>Pseudomonadati</taxon>
        <taxon>Bacteroidota</taxon>
        <taxon>Bacteroidia</taxon>
        <taxon>Bacteroidales</taxon>
        <taxon>Prevotellaceae</taxon>
        <taxon>Hoylesella</taxon>
    </lineage>
</organism>